<reference evidence="2" key="1">
    <citation type="journal article" date="2014" name="Front. Microbiol.">
        <title>High frequency of phylogenetically diverse reductive dehalogenase-homologous genes in deep subseafloor sedimentary metagenomes.</title>
        <authorList>
            <person name="Kawai M."/>
            <person name="Futagami T."/>
            <person name="Toyoda A."/>
            <person name="Takaki Y."/>
            <person name="Nishi S."/>
            <person name="Hori S."/>
            <person name="Arai W."/>
            <person name="Tsubouchi T."/>
            <person name="Morono Y."/>
            <person name="Uchiyama I."/>
            <person name="Ito T."/>
            <person name="Fujiyama A."/>
            <person name="Inagaki F."/>
            <person name="Takami H."/>
        </authorList>
    </citation>
    <scope>NUCLEOTIDE SEQUENCE</scope>
    <source>
        <strain evidence="2">Expedition CK06-06</strain>
    </source>
</reference>
<comment type="caution">
    <text evidence="2">The sequence shown here is derived from an EMBL/GenBank/DDBJ whole genome shotgun (WGS) entry which is preliminary data.</text>
</comment>
<accession>X1CB95</accession>
<evidence type="ECO:0000313" key="2">
    <source>
        <dbReference type="EMBL" id="GAG81581.1"/>
    </source>
</evidence>
<dbReference type="AlphaFoldDB" id="X1CB95"/>
<gene>
    <name evidence="2" type="ORF">S01H4_29607</name>
</gene>
<dbReference type="EMBL" id="BART01015210">
    <property type="protein sequence ID" value="GAG81581.1"/>
    <property type="molecule type" value="Genomic_DNA"/>
</dbReference>
<proteinExistence type="predicted"/>
<keyword evidence="1" id="KW-0812">Transmembrane</keyword>
<keyword evidence="1" id="KW-0472">Membrane</keyword>
<feature type="transmembrane region" description="Helical" evidence="1">
    <location>
        <begin position="12"/>
        <end position="45"/>
    </location>
</feature>
<sequence>MNKTVIFKRIIGYLNFFGVGVCISMISKGIFQGWIILILLTLNIINSGLKN</sequence>
<evidence type="ECO:0000256" key="1">
    <source>
        <dbReference type="SAM" id="Phobius"/>
    </source>
</evidence>
<keyword evidence="1" id="KW-1133">Transmembrane helix</keyword>
<name>X1CB95_9ZZZZ</name>
<organism evidence="2">
    <name type="scientific">marine sediment metagenome</name>
    <dbReference type="NCBI Taxonomy" id="412755"/>
    <lineage>
        <taxon>unclassified sequences</taxon>
        <taxon>metagenomes</taxon>
        <taxon>ecological metagenomes</taxon>
    </lineage>
</organism>
<protein>
    <submittedName>
        <fullName evidence="2">Uncharacterized protein</fullName>
    </submittedName>
</protein>